<sequence length="154" mass="17496">MEESKQSKVNQYKYHAFISYRHADNKEQGRQWATWLHQAIETYEVPKDLVGKKNGRGDAIPARIYPIFRDEEELPAHADLGTSIVGALEQTNLLVVLCSPRAVDSTYVADEIDYFKKLGGSDRIIAAMIDGEPNTSWDDSKQKLGFTREDECFP</sequence>
<feature type="domain" description="TIR" evidence="1">
    <location>
        <begin position="17"/>
        <end position="145"/>
    </location>
</feature>
<dbReference type="Pfam" id="PF13676">
    <property type="entry name" value="TIR_2"/>
    <property type="match status" value="1"/>
</dbReference>
<name>A0ABY1GYA6_9GAMM</name>
<evidence type="ECO:0000259" key="1">
    <source>
        <dbReference type="Pfam" id="PF13676"/>
    </source>
</evidence>
<reference evidence="2 3" key="1">
    <citation type="submission" date="2016-10" db="EMBL/GenBank/DDBJ databases">
        <authorList>
            <person name="Varghese N."/>
            <person name="Submissions S."/>
        </authorList>
    </citation>
    <scope>NUCLEOTIDE SEQUENCE [LARGE SCALE GENOMIC DNA]</scope>
    <source>
        <strain evidence="2 3">CGMCC 1.8499</strain>
    </source>
</reference>
<dbReference type="Gene3D" id="3.40.50.10140">
    <property type="entry name" value="Toll/interleukin-1 receptor homology (TIR) domain"/>
    <property type="match status" value="1"/>
</dbReference>
<gene>
    <name evidence="2" type="ORF">SAMN04487854_1351</name>
</gene>
<keyword evidence="3" id="KW-1185">Reference proteome</keyword>
<evidence type="ECO:0000313" key="2">
    <source>
        <dbReference type="EMBL" id="SFU03050.1"/>
    </source>
</evidence>
<dbReference type="EMBL" id="FPAZ01000035">
    <property type="protein sequence ID" value="SFU03050.1"/>
    <property type="molecule type" value="Genomic_DNA"/>
</dbReference>
<dbReference type="InterPro" id="IPR035897">
    <property type="entry name" value="Toll_tir_struct_dom_sf"/>
</dbReference>
<protein>
    <submittedName>
        <fullName evidence="2">MTH538 TIR-like domain</fullName>
    </submittedName>
</protein>
<dbReference type="RefSeq" id="WP_143104610.1">
    <property type="nucleotide sequence ID" value="NZ_FPAZ01000035.1"/>
</dbReference>
<evidence type="ECO:0000313" key="3">
    <source>
        <dbReference type="Proteomes" id="UP000183805"/>
    </source>
</evidence>
<dbReference type="SUPFAM" id="SSF52200">
    <property type="entry name" value="Toll/Interleukin receptor TIR domain"/>
    <property type="match status" value="1"/>
</dbReference>
<comment type="caution">
    <text evidence="2">The sequence shown here is derived from an EMBL/GenBank/DDBJ whole genome shotgun (WGS) entry which is preliminary data.</text>
</comment>
<proteinExistence type="predicted"/>
<accession>A0ABY1GYA6</accession>
<feature type="non-terminal residue" evidence="2">
    <location>
        <position position="154"/>
    </location>
</feature>
<dbReference type="InterPro" id="IPR000157">
    <property type="entry name" value="TIR_dom"/>
</dbReference>
<dbReference type="Proteomes" id="UP000183805">
    <property type="component" value="Unassembled WGS sequence"/>
</dbReference>
<organism evidence="2 3">
    <name type="scientific">Pseudoalteromonas lipolytica</name>
    <dbReference type="NCBI Taxonomy" id="570156"/>
    <lineage>
        <taxon>Bacteria</taxon>
        <taxon>Pseudomonadati</taxon>
        <taxon>Pseudomonadota</taxon>
        <taxon>Gammaproteobacteria</taxon>
        <taxon>Alteromonadales</taxon>
        <taxon>Pseudoalteromonadaceae</taxon>
        <taxon>Pseudoalteromonas</taxon>
    </lineage>
</organism>